<organism evidence="3 4">
    <name type="scientific">Candidatus Lachnoclostridium stercoravium</name>
    <dbReference type="NCBI Taxonomy" id="2838633"/>
    <lineage>
        <taxon>Bacteria</taxon>
        <taxon>Bacillati</taxon>
        <taxon>Bacillota</taxon>
        <taxon>Clostridia</taxon>
        <taxon>Lachnospirales</taxon>
        <taxon>Lachnospiraceae</taxon>
    </lineage>
</organism>
<dbReference type="Pfam" id="PF12164">
    <property type="entry name" value="SporV_AA"/>
    <property type="match status" value="1"/>
</dbReference>
<feature type="domain" description="Stage V sporulation protein AA" evidence="2">
    <location>
        <begin position="5"/>
        <end position="90"/>
    </location>
</feature>
<comment type="caution">
    <text evidence="3">The sequence shown here is derived from an EMBL/GenBank/DDBJ whole genome shotgun (WGS) entry which is preliminary data.</text>
</comment>
<reference evidence="3" key="1">
    <citation type="journal article" date="2021" name="PeerJ">
        <title>Extensive microbial diversity within the chicken gut microbiome revealed by metagenomics and culture.</title>
        <authorList>
            <person name="Gilroy R."/>
            <person name="Ravi A."/>
            <person name="Getino M."/>
            <person name="Pursley I."/>
            <person name="Horton D.L."/>
            <person name="Alikhan N.F."/>
            <person name="Baker D."/>
            <person name="Gharbi K."/>
            <person name="Hall N."/>
            <person name="Watson M."/>
            <person name="Adriaenssens E.M."/>
            <person name="Foster-Nyarko E."/>
            <person name="Jarju S."/>
            <person name="Secka A."/>
            <person name="Antonio M."/>
            <person name="Oren A."/>
            <person name="Chaudhuri R.R."/>
            <person name="La Ragione R."/>
            <person name="Hildebrand F."/>
            <person name="Pallen M.J."/>
        </authorList>
    </citation>
    <scope>NUCLEOTIDE SEQUENCE</scope>
    <source>
        <strain evidence="3">CHK178-16964</strain>
    </source>
</reference>
<dbReference type="AlphaFoldDB" id="A0A9D2KNG7"/>
<evidence type="ECO:0000313" key="3">
    <source>
        <dbReference type="EMBL" id="HJA72382.1"/>
    </source>
</evidence>
<proteinExistence type="predicted"/>
<protein>
    <submittedName>
        <fullName evidence="3">Stage V sporulation protein AA</fullName>
    </submittedName>
</protein>
<keyword evidence="1" id="KW-0812">Transmembrane</keyword>
<evidence type="ECO:0000256" key="1">
    <source>
        <dbReference type="SAM" id="Phobius"/>
    </source>
</evidence>
<dbReference type="Proteomes" id="UP000823900">
    <property type="component" value="Unassembled WGS sequence"/>
</dbReference>
<keyword evidence="1" id="KW-1133">Transmembrane helix</keyword>
<sequence length="210" mass="23892">MNSREILYLDVSQITEVHKKDIFLKDIAKVYCKDPAVREKCGQIQVLTAADGENRRYVENVLGIIEKIHQIYPELQVVNLGEVSYIVDHHGKKKENVWLQRAKTAAVCVIAFFGAGFAIMTFNNDVSVTDVFQEIYLLVTGRKSSGFTVLEVSYSIGLFLGIVVFFNHFSKRKINTDPTPLEVEMRLYEENVNKALIDNEGRKETDIDVT</sequence>
<reference evidence="3" key="2">
    <citation type="submission" date="2021-04" db="EMBL/GenBank/DDBJ databases">
        <authorList>
            <person name="Gilroy R."/>
        </authorList>
    </citation>
    <scope>NUCLEOTIDE SEQUENCE</scope>
    <source>
        <strain evidence="3">CHK178-16964</strain>
    </source>
</reference>
<evidence type="ECO:0000259" key="2">
    <source>
        <dbReference type="Pfam" id="PF12164"/>
    </source>
</evidence>
<keyword evidence="1" id="KW-0472">Membrane</keyword>
<accession>A0A9D2KNG7</accession>
<gene>
    <name evidence="3" type="ORF">IAA07_12560</name>
</gene>
<feature type="transmembrane region" description="Helical" evidence="1">
    <location>
        <begin position="146"/>
        <end position="166"/>
    </location>
</feature>
<dbReference type="InterPro" id="IPR021997">
    <property type="entry name" value="SporV_AA"/>
</dbReference>
<dbReference type="Gene3D" id="2.60.480.10">
    <property type="entry name" value="eubacterium ventriosum atcc domain"/>
    <property type="match status" value="1"/>
</dbReference>
<feature type="transmembrane region" description="Helical" evidence="1">
    <location>
        <begin position="102"/>
        <end position="122"/>
    </location>
</feature>
<evidence type="ECO:0000313" key="4">
    <source>
        <dbReference type="Proteomes" id="UP000823900"/>
    </source>
</evidence>
<dbReference type="EMBL" id="DWZA01000104">
    <property type="protein sequence ID" value="HJA72382.1"/>
    <property type="molecule type" value="Genomic_DNA"/>
</dbReference>
<name>A0A9D2KNG7_9FIRM</name>
<dbReference type="InterPro" id="IPR038548">
    <property type="entry name" value="SporV_AA_N_sf"/>
</dbReference>